<dbReference type="GO" id="GO:0015937">
    <property type="term" value="P:coenzyme A biosynthetic process"/>
    <property type="evidence" value="ECO:0007669"/>
    <property type="project" value="TreeGrafter"/>
</dbReference>
<dbReference type="eggNOG" id="KOG3351">
    <property type="taxonomic scope" value="Eukaryota"/>
</dbReference>
<gene>
    <name evidence="2" type="ORF">NAEGRDRAFT_70370</name>
</gene>
<reference evidence="2 3" key="1">
    <citation type="journal article" date="2010" name="Cell">
        <title>The genome of Naegleria gruberi illuminates early eukaryotic versatility.</title>
        <authorList>
            <person name="Fritz-Laylin L.K."/>
            <person name="Prochnik S.E."/>
            <person name="Ginger M.L."/>
            <person name="Dacks J.B."/>
            <person name="Carpenter M.L."/>
            <person name="Field M.C."/>
            <person name="Kuo A."/>
            <person name="Paredez A."/>
            <person name="Chapman J."/>
            <person name="Pham J."/>
            <person name="Shu S."/>
            <person name="Neupane R."/>
            <person name="Cipriano M."/>
            <person name="Mancuso J."/>
            <person name="Tu H."/>
            <person name="Salamov A."/>
            <person name="Lindquist E."/>
            <person name="Shapiro H."/>
            <person name="Lucas S."/>
            <person name="Grigoriev I.V."/>
            <person name="Cande W.Z."/>
            <person name="Fulton C."/>
            <person name="Rokhsar D.S."/>
            <person name="Dawson S.C."/>
        </authorList>
    </citation>
    <scope>NUCLEOTIDE SEQUENCE [LARGE SCALE GENOMIC DNA]</scope>
    <source>
        <strain evidence="2 3">NEG-M</strain>
    </source>
</reference>
<dbReference type="GO" id="GO:0004140">
    <property type="term" value="F:dephospho-CoA kinase activity"/>
    <property type="evidence" value="ECO:0007669"/>
    <property type="project" value="TreeGrafter"/>
</dbReference>
<sequence>MSNTCLNIQVETQNIQSIKDFLCNLSLIRQSLQYFNENIKLNSNNNHHQFIDFRILINDQQENNIGTFKNIHLYKEYYSEILTNVNDYYKYEFNVVMPQYNNTINNNTINNEKVLLLNNNENQWIKFKRNLQNEIICENNVLNRIEILPECNISHSLNEFDLIFNNSQVISSVEENYRKFNVVCLGGTFDRLHLGHKILLTQALLLYKENNQNDGKKHEIQIGVSIDGLLKNKKLKELIQSYELRRDNVLKSIAKINPSMDMSQINIFPLPEPWGPIATDPQLEVLVVSDETLNGAKKGNEIRKNEKNFPMYEIVCIPLLLPRSEAATESIKLSSSQLRELDNQQLNNQ</sequence>
<dbReference type="OrthoDB" id="330671at2759"/>
<organism evidence="3">
    <name type="scientific">Naegleria gruberi</name>
    <name type="common">Amoeba</name>
    <dbReference type="NCBI Taxonomy" id="5762"/>
    <lineage>
        <taxon>Eukaryota</taxon>
        <taxon>Discoba</taxon>
        <taxon>Heterolobosea</taxon>
        <taxon>Tetramitia</taxon>
        <taxon>Eutetramitia</taxon>
        <taxon>Vahlkampfiidae</taxon>
        <taxon>Naegleria</taxon>
    </lineage>
</organism>
<evidence type="ECO:0000313" key="3">
    <source>
        <dbReference type="Proteomes" id="UP000006671"/>
    </source>
</evidence>
<dbReference type="RefSeq" id="XP_002674424.1">
    <property type="nucleotide sequence ID" value="XM_002674378.1"/>
</dbReference>
<protein>
    <submittedName>
        <fullName evidence="2">Predicted protein</fullName>
    </submittedName>
</protein>
<dbReference type="Pfam" id="PF01467">
    <property type="entry name" value="CTP_transf_like"/>
    <property type="match status" value="1"/>
</dbReference>
<dbReference type="SUPFAM" id="SSF52374">
    <property type="entry name" value="Nucleotidylyl transferase"/>
    <property type="match status" value="1"/>
</dbReference>
<proteinExistence type="predicted"/>
<dbReference type="Proteomes" id="UP000006671">
    <property type="component" value="Unassembled WGS sequence"/>
</dbReference>
<dbReference type="VEuPathDB" id="AmoebaDB:NAEGRDRAFT_70370"/>
<evidence type="ECO:0000259" key="1">
    <source>
        <dbReference type="Pfam" id="PF01467"/>
    </source>
</evidence>
<dbReference type="GeneID" id="8851226"/>
<dbReference type="PANTHER" id="PTHR10695">
    <property type="entry name" value="DEPHOSPHO-COA KINASE-RELATED"/>
    <property type="match status" value="1"/>
</dbReference>
<dbReference type="OMA" id="PWGPIAT"/>
<dbReference type="KEGG" id="ngr:NAEGRDRAFT_70370"/>
<dbReference type="AlphaFoldDB" id="D2VN49"/>
<dbReference type="EMBL" id="GG738884">
    <property type="protein sequence ID" value="EFC41680.1"/>
    <property type="molecule type" value="Genomic_DNA"/>
</dbReference>
<dbReference type="InParanoid" id="D2VN49"/>
<keyword evidence="3" id="KW-1185">Reference proteome</keyword>
<feature type="domain" description="Cytidyltransferase-like" evidence="1">
    <location>
        <begin position="185"/>
        <end position="340"/>
    </location>
</feature>
<dbReference type="InterPro" id="IPR004821">
    <property type="entry name" value="Cyt_trans-like"/>
</dbReference>
<dbReference type="STRING" id="5762.D2VN49"/>
<dbReference type="PANTHER" id="PTHR10695:SF46">
    <property type="entry name" value="BIFUNCTIONAL COENZYME A SYNTHASE-RELATED"/>
    <property type="match status" value="1"/>
</dbReference>
<dbReference type="InterPro" id="IPR014729">
    <property type="entry name" value="Rossmann-like_a/b/a_fold"/>
</dbReference>
<evidence type="ECO:0000313" key="2">
    <source>
        <dbReference type="EMBL" id="EFC41680.1"/>
    </source>
</evidence>
<accession>D2VN49</accession>
<dbReference type="Gene3D" id="3.40.50.620">
    <property type="entry name" value="HUPs"/>
    <property type="match status" value="1"/>
</dbReference>
<name>D2VN49_NAEGR</name>